<organism evidence="1">
    <name type="scientific">marine sediment metagenome</name>
    <dbReference type="NCBI Taxonomy" id="412755"/>
    <lineage>
        <taxon>unclassified sequences</taxon>
        <taxon>metagenomes</taxon>
        <taxon>ecological metagenomes</taxon>
    </lineage>
</organism>
<comment type="caution">
    <text evidence="1">The sequence shown here is derived from an EMBL/GenBank/DDBJ whole genome shotgun (WGS) entry which is preliminary data.</text>
</comment>
<reference evidence="1" key="1">
    <citation type="journal article" date="2014" name="Front. Microbiol.">
        <title>High frequency of phylogenetically diverse reductive dehalogenase-homologous genes in deep subseafloor sedimentary metagenomes.</title>
        <authorList>
            <person name="Kawai M."/>
            <person name="Futagami T."/>
            <person name="Toyoda A."/>
            <person name="Takaki Y."/>
            <person name="Nishi S."/>
            <person name="Hori S."/>
            <person name="Arai W."/>
            <person name="Tsubouchi T."/>
            <person name="Morono Y."/>
            <person name="Uchiyama I."/>
            <person name="Ito T."/>
            <person name="Fujiyama A."/>
            <person name="Inagaki F."/>
            <person name="Takami H."/>
        </authorList>
    </citation>
    <scope>NUCLEOTIDE SEQUENCE</scope>
    <source>
        <strain evidence="1">Expedition CK06-06</strain>
    </source>
</reference>
<name>X0VZD7_9ZZZZ</name>
<proteinExistence type="predicted"/>
<dbReference type="AlphaFoldDB" id="X0VZD7"/>
<protein>
    <submittedName>
        <fullName evidence="1">Uncharacterized protein</fullName>
    </submittedName>
</protein>
<dbReference type="EMBL" id="BARS01026907">
    <property type="protein sequence ID" value="GAG05846.1"/>
    <property type="molecule type" value="Genomic_DNA"/>
</dbReference>
<sequence length="82" mass="9393">MSQPLPEHRPYEPHGAAKDLFYFQGREVLIEGPAGTGKSRAIWEKLYAVAYKYPGCRILVVRKTRESMTESVLVTWEDKVLP</sequence>
<accession>X0VZD7</accession>
<dbReference type="Gene3D" id="3.40.50.300">
    <property type="entry name" value="P-loop containing nucleotide triphosphate hydrolases"/>
    <property type="match status" value="1"/>
</dbReference>
<feature type="non-terminal residue" evidence="1">
    <location>
        <position position="82"/>
    </location>
</feature>
<dbReference type="SUPFAM" id="SSF52540">
    <property type="entry name" value="P-loop containing nucleoside triphosphate hydrolases"/>
    <property type="match status" value="1"/>
</dbReference>
<evidence type="ECO:0000313" key="1">
    <source>
        <dbReference type="EMBL" id="GAG05846.1"/>
    </source>
</evidence>
<gene>
    <name evidence="1" type="ORF">S01H1_42326</name>
</gene>
<dbReference type="InterPro" id="IPR027417">
    <property type="entry name" value="P-loop_NTPase"/>
</dbReference>